<keyword evidence="1" id="KW-0732">Signal</keyword>
<dbReference type="STRING" id="1302690.BUE76_02250"/>
<accession>A0A1M5GYW0</accession>
<keyword evidence="3" id="KW-1185">Reference proteome</keyword>
<evidence type="ECO:0000256" key="1">
    <source>
        <dbReference type="SAM" id="SignalP"/>
    </source>
</evidence>
<evidence type="ECO:0000313" key="3">
    <source>
        <dbReference type="Proteomes" id="UP000184368"/>
    </source>
</evidence>
<dbReference type="RefSeq" id="WP_073046740.1">
    <property type="nucleotide sequence ID" value="NZ_FQUO01000017.1"/>
</dbReference>
<organism evidence="2 3">
    <name type="scientific">Cnuella takakiae</name>
    <dbReference type="NCBI Taxonomy" id="1302690"/>
    <lineage>
        <taxon>Bacteria</taxon>
        <taxon>Pseudomonadati</taxon>
        <taxon>Bacteroidota</taxon>
        <taxon>Chitinophagia</taxon>
        <taxon>Chitinophagales</taxon>
        <taxon>Chitinophagaceae</taxon>
        <taxon>Cnuella</taxon>
    </lineage>
</organism>
<protein>
    <recommendedName>
        <fullName evidence="4">Long-chain fatty acid transport protein</fullName>
    </recommendedName>
</protein>
<dbReference type="SUPFAM" id="SSF56935">
    <property type="entry name" value="Porins"/>
    <property type="match status" value="1"/>
</dbReference>
<name>A0A1M5GYW0_9BACT</name>
<gene>
    <name evidence="2" type="ORF">SAMN05444008_117107</name>
</gene>
<dbReference type="EMBL" id="FQUO01000017">
    <property type="protein sequence ID" value="SHG08652.1"/>
    <property type="molecule type" value="Genomic_DNA"/>
</dbReference>
<feature type="chain" id="PRO_5013268436" description="Long-chain fatty acid transport protein" evidence="1">
    <location>
        <begin position="35"/>
        <end position="461"/>
    </location>
</feature>
<evidence type="ECO:0008006" key="4">
    <source>
        <dbReference type="Google" id="ProtNLM"/>
    </source>
</evidence>
<sequence length="461" mass="51360">MQSVKSTAAGKRNKLRACGVAAAALLLGTAQVSAQENAPYSRYGLGELVPNTHVLNRGMGGISAGYANFLEVNANNPASYSAFKTFVEERSKKAISGRVLLDVGITQENRTLQSPNQTNRFSSANLYFSYVQLGIPLNRNWGLSFGLRPVSRINYKISRFDRLQNPGTGTNIDSAYTEFNGAGGANLPYIGTGYAIKNLSIGANVGYMFGRKEYDTRRSLLNDSISYYSSKHSTQSYFSGLFYNAGVQYKIDLNKKTFLRLGVSGNWKQTLNTSTDLTRETIVRDQTNGDSRLDSAYAETDRKGEVIIPASYTYGFVLEHQDEKGPSWLLGADLVQSKWNQYRFNGARDSVQDNWQIRVGGQWRPEPGSNYFSNVSYRLGFFTGADYIRVGRKLPQYGVSLGLGLPIANYNRLSPGQFTMLNLGFEFIGRGNNENTLKENLFRVSAGFSFSDLWFNKRKYD</sequence>
<dbReference type="OrthoDB" id="1491239at2"/>
<dbReference type="Gene3D" id="2.40.160.60">
    <property type="entry name" value="Outer membrane protein transport protein (OMPP1/FadL/TodX)"/>
    <property type="match status" value="1"/>
</dbReference>
<dbReference type="AlphaFoldDB" id="A0A1M5GYW0"/>
<reference evidence="2 3" key="1">
    <citation type="submission" date="2016-11" db="EMBL/GenBank/DDBJ databases">
        <authorList>
            <person name="Jaros S."/>
            <person name="Januszkiewicz K."/>
            <person name="Wedrychowicz H."/>
        </authorList>
    </citation>
    <scope>NUCLEOTIDE SEQUENCE [LARGE SCALE GENOMIC DNA]</scope>
    <source>
        <strain evidence="2 3">DSM 26897</strain>
    </source>
</reference>
<evidence type="ECO:0000313" key="2">
    <source>
        <dbReference type="EMBL" id="SHG08652.1"/>
    </source>
</evidence>
<feature type="signal peptide" evidence="1">
    <location>
        <begin position="1"/>
        <end position="34"/>
    </location>
</feature>
<dbReference type="Proteomes" id="UP000184368">
    <property type="component" value="Unassembled WGS sequence"/>
</dbReference>
<proteinExistence type="predicted"/>